<dbReference type="Pfam" id="PF09937">
    <property type="entry name" value="DUF2169"/>
    <property type="match status" value="1"/>
</dbReference>
<feature type="domain" description="DUF2169" evidence="1">
    <location>
        <begin position="37"/>
        <end position="347"/>
    </location>
</feature>
<reference evidence="2 3" key="1">
    <citation type="submission" date="2015-07" db="EMBL/GenBank/DDBJ databases">
        <title>Genome analysis of myxobacterium Chondromyces crocatus Cm c5 reveals a high potential for natural compound synthesis and the genetic basis for the loss of fruiting body formation.</title>
        <authorList>
            <person name="Zaburannyi N."/>
            <person name="Bunk B."/>
            <person name="Maier J."/>
            <person name="Overmann J."/>
            <person name="Mueller R."/>
        </authorList>
    </citation>
    <scope>NUCLEOTIDE SEQUENCE [LARGE SCALE GENOMIC DNA]</scope>
    <source>
        <strain evidence="2 3">Cm c5</strain>
    </source>
</reference>
<sequence length="367" mass="41119">MHNPSIPAPRLEELHNRTPLLLFQCDKMAVGRRFHDTVVAKGTFMLAPGRLELAEVQTPIALADESWDGVPAERSSLRHAGEVVLCKPSTDVLVTGAVHPAAEASPCWDVGLTLRRTGAVVLEHRVQVTGPRWWRRRDDRWVLTDPEPTVEVPIRYELAYGGAYQDSEAPPDGSEPRWIVHQPNPSGTGFVDARALTQECEIRAPQWQQASHPLTAPNEEVPLVGLGPVARPWRSRLQHAGTYDEAWERRTREDIARGLPADYADDFDSRFFQCAHPALITPEYLHGDEELTLTGMVAGTNPLVVRLPCRRVEARLLDGRGELQQVRMPLDTVHVDLERAVVHLCWRLSLDQARDIRAALVFATEET</sequence>
<protein>
    <recommendedName>
        <fullName evidence="1">DUF2169 domain-containing protein</fullName>
    </recommendedName>
</protein>
<keyword evidence="3" id="KW-1185">Reference proteome</keyword>
<dbReference type="Proteomes" id="UP000067626">
    <property type="component" value="Chromosome"/>
</dbReference>
<evidence type="ECO:0000259" key="1">
    <source>
        <dbReference type="Pfam" id="PF09937"/>
    </source>
</evidence>
<evidence type="ECO:0000313" key="3">
    <source>
        <dbReference type="Proteomes" id="UP000067626"/>
    </source>
</evidence>
<evidence type="ECO:0000313" key="2">
    <source>
        <dbReference type="EMBL" id="AKT41302.1"/>
    </source>
</evidence>
<organism evidence="2 3">
    <name type="scientific">Chondromyces crocatus</name>
    <dbReference type="NCBI Taxonomy" id="52"/>
    <lineage>
        <taxon>Bacteria</taxon>
        <taxon>Pseudomonadati</taxon>
        <taxon>Myxococcota</taxon>
        <taxon>Polyangia</taxon>
        <taxon>Polyangiales</taxon>
        <taxon>Polyangiaceae</taxon>
        <taxon>Chondromyces</taxon>
    </lineage>
</organism>
<dbReference type="STRING" id="52.CMC5_054700"/>
<name>A0A0K1EKX1_CHOCO</name>
<proteinExistence type="predicted"/>
<dbReference type="InterPro" id="IPR018683">
    <property type="entry name" value="DUF2169"/>
</dbReference>
<dbReference type="KEGG" id="ccro:CMC5_054700"/>
<accession>A0A0K1EKX1</accession>
<gene>
    <name evidence="2" type="ORF">CMC5_054700</name>
</gene>
<dbReference type="RefSeq" id="WP_050433106.1">
    <property type="nucleotide sequence ID" value="NZ_CP012159.1"/>
</dbReference>
<dbReference type="AlphaFoldDB" id="A0A0K1EKX1"/>
<dbReference type="OrthoDB" id="5491002at2"/>
<dbReference type="EMBL" id="CP012159">
    <property type="protein sequence ID" value="AKT41302.1"/>
    <property type="molecule type" value="Genomic_DNA"/>
</dbReference>